<gene>
    <name evidence="3" type="ORF">DFP72DRAFT_1046527</name>
</gene>
<evidence type="ECO:0000313" key="3">
    <source>
        <dbReference type="EMBL" id="KAF6753769.1"/>
    </source>
</evidence>
<feature type="compositionally biased region" description="Basic and acidic residues" evidence="1">
    <location>
        <begin position="36"/>
        <end position="55"/>
    </location>
</feature>
<evidence type="ECO:0000256" key="1">
    <source>
        <dbReference type="SAM" id="MobiDB-lite"/>
    </source>
</evidence>
<keyword evidence="2" id="KW-0732">Signal</keyword>
<evidence type="ECO:0000256" key="2">
    <source>
        <dbReference type="SAM" id="SignalP"/>
    </source>
</evidence>
<sequence length="225" mass="24780">MQLTHQVFFFLTIAASWILGALAIPVRPQLTPIDTSGREQNNDWWDKLPSGKEEPVTPQSANCVSEHTSNPTIFNISIIIWTEACTHEIYTAGWKRLLPQAPEFPSAVQSPIWAKFNPLKWYPKLRESDTQVWVLMRGIDGVPTSSTPCTRDTIHPAWASTTATQEKYPQAPEEWQISPNVKPVPKSGGGKAPIRGSKPAAARKGQPKKTSAAISAKAKSAGKRC</sequence>
<feature type="signal peptide" evidence="2">
    <location>
        <begin position="1"/>
        <end position="23"/>
    </location>
</feature>
<feature type="compositionally biased region" description="Low complexity" evidence="1">
    <location>
        <begin position="208"/>
        <end position="219"/>
    </location>
</feature>
<feature type="region of interest" description="Disordered" evidence="1">
    <location>
        <begin position="32"/>
        <end position="64"/>
    </location>
</feature>
<dbReference type="Proteomes" id="UP000521943">
    <property type="component" value="Unassembled WGS sequence"/>
</dbReference>
<feature type="region of interest" description="Disordered" evidence="1">
    <location>
        <begin position="170"/>
        <end position="225"/>
    </location>
</feature>
<organism evidence="3 4">
    <name type="scientific">Ephemerocybe angulata</name>
    <dbReference type="NCBI Taxonomy" id="980116"/>
    <lineage>
        <taxon>Eukaryota</taxon>
        <taxon>Fungi</taxon>
        <taxon>Dikarya</taxon>
        <taxon>Basidiomycota</taxon>
        <taxon>Agaricomycotina</taxon>
        <taxon>Agaricomycetes</taxon>
        <taxon>Agaricomycetidae</taxon>
        <taxon>Agaricales</taxon>
        <taxon>Agaricineae</taxon>
        <taxon>Psathyrellaceae</taxon>
        <taxon>Ephemerocybe</taxon>
    </lineage>
</organism>
<protein>
    <submittedName>
        <fullName evidence="3">Uncharacterized protein</fullName>
    </submittedName>
</protein>
<reference evidence="3 4" key="1">
    <citation type="submission" date="2020-07" db="EMBL/GenBank/DDBJ databases">
        <title>Comparative genomics of pyrophilous fungi reveals a link between fire events and developmental genes.</title>
        <authorList>
            <consortium name="DOE Joint Genome Institute"/>
            <person name="Steindorff A.S."/>
            <person name="Carver A."/>
            <person name="Calhoun S."/>
            <person name="Stillman K."/>
            <person name="Liu H."/>
            <person name="Lipzen A."/>
            <person name="Pangilinan J."/>
            <person name="Labutti K."/>
            <person name="Bruns T.D."/>
            <person name="Grigoriev I.V."/>
        </authorList>
    </citation>
    <scope>NUCLEOTIDE SEQUENCE [LARGE SCALE GENOMIC DNA]</scope>
    <source>
        <strain evidence="3 4">CBS 144469</strain>
    </source>
</reference>
<dbReference type="EMBL" id="JACGCI010000038">
    <property type="protein sequence ID" value="KAF6753769.1"/>
    <property type="molecule type" value="Genomic_DNA"/>
</dbReference>
<comment type="caution">
    <text evidence="3">The sequence shown here is derived from an EMBL/GenBank/DDBJ whole genome shotgun (WGS) entry which is preliminary data.</text>
</comment>
<feature type="chain" id="PRO_5034670578" evidence="2">
    <location>
        <begin position="24"/>
        <end position="225"/>
    </location>
</feature>
<dbReference type="AlphaFoldDB" id="A0A8H6M5H1"/>
<keyword evidence="4" id="KW-1185">Reference proteome</keyword>
<proteinExistence type="predicted"/>
<name>A0A8H6M5H1_9AGAR</name>
<evidence type="ECO:0000313" key="4">
    <source>
        <dbReference type="Proteomes" id="UP000521943"/>
    </source>
</evidence>
<accession>A0A8H6M5H1</accession>